<dbReference type="InterPro" id="IPR042188">
    <property type="entry name" value="MmgE/PrpD_sf_2"/>
</dbReference>
<dbReference type="Gene3D" id="3.30.1330.120">
    <property type="entry name" value="2-methylcitrate dehydratase PrpD"/>
    <property type="match status" value="1"/>
</dbReference>
<dbReference type="PANTHER" id="PTHR16943">
    <property type="entry name" value="2-METHYLCITRATE DEHYDRATASE-RELATED"/>
    <property type="match status" value="1"/>
</dbReference>
<accession>A0A1I5Z458</accession>
<dbReference type="Proteomes" id="UP000198734">
    <property type="component" value="Unassembled WGS sequence"/>
</dbReference>
<evidence type="ECO:0000259" key="2">
    <source>
        <dbReference type="Pfam" id="PF03972"/>
    </source>
</evidence>
<dbReference type="STRING" id="126156.SAMN05421670_2376"/>
<keyword evidence="5" id="KW-1185">Reference proteome</keyword>
<dbReference type="Pfam" id="PF19305">
    <property type="entry name" value="MmgE_PrpD_C"/>
    <property type="match status" value="1"/>
</dbReference>
<gene>
    <name evidence="4" type="ORF">SAMN05421670_2376</name>
</gene>
<evidence type="ECO:0000256" key="1">
    <source>
        <dbReference type="ARBA" id="ARBA00006174"/>
    </source>
</evidence>
<evidence type="ECO:0000313" key="5">
    <source>
        <dbReference type="Proteomes" id="UP000198734"/>
    </source>
</evidence>
<evidence type="ECO:0000313" key="4">
    <source>
        <dbReference type="EMBL" id="SFQ51230.1"/>
    </source>
</evidence>
<feature type="domain" description="MmgE/PrpD C-terminal" evidence="3">
    <location>
        <begin position="271"/>
        <end position="445"/>
    </location>
</feature>
<dbReference type="EMBL" id="FOXU01000004">
    <property type="protein sequence ID" value="SFQ51230.1"/>
    <property type="molecule type" value="Genomic_DNA"/>
</dbReference>
<dbReference type="PANTHER" id="PTHR16943:SF8">
    <property type="entry name" value="2-METHYLCITRATE DEHYDRATASE"/>
    <property type="match status" value="1"/>
</dbReference>
<sequence length="463" mass="50784">MTITKQLAKMVIGLSYDQISEEVVDRTKYLALDYVGLSSRGNTFESSESILFTIAGLAKEGKSTVVGQGSLSIQPHYAALANGAAAHSLELDDVINDASLHPAVVVFPTAFAVGEELGKSGQEVITASVAGYEVMGQLGKALNPINIYARGFHPTGVVGAFAAVATAGKLMDLTEEQLVNAFGIAGSQAAASMEFLNTGSWTKRLHPGWAAHNGIIACELAKNGFTGPESILEGDKGFAQSYSSDFDPTKYSIGTYSNESNAILKTSIKPHACCRYKQGPLDIILNYVKENNIQAKDIKKIDIHLVKTAMPIVCHPEIEKRSPQSSVDAQFSMHFGAAVAVVYRNTLLEQYTDEITQEPEVREMMSKVFCHHDPELDKEFPQKWPARVIIETISERIEKEVEFPKGDPENPLTWEELIEKFNYVSKPIFNYNEQQQLVEAVRNLEKMSTINEISQLFKGGVNV</sequence>
<organism evidence="4 5">
    <name type="scientific">Psychrobacillus psychrotolerans</name>
    <dbReference type="NCBI Taxonomy" id="126156"/>
    <lineage>
        <taxon>Bacteria</taxon>
        <taxon>Bacillati</taxon>
        <taxon>Bacillota</taxon>
        <taxon>Bacilli</taxon>
        <taxon>Bacillales</taxon>
        <taxon>Bacillaceae</taxon>
        <taxon>Psychrobacillus</taxon>
    </lineage>
</organism>
<name>A0A1I5Z458_9BACI</name>
<dbReference type="Gene3D" id="1.10.4100.10">
    <property type="entry name" value="2-methylcitrate dehydratase PrpD"/>
    <property type="match status" value="1"/>
</dbReference>
<dbReference type="SUPFAM" id="SSF103378">
    <property type="entry name" value="2-methylcitrate dehydratase PrpD"/>
    <property type="match status" value="1"/>
</dbReference>
<dbReference type="InterPro" id="IPR045336">
    <property type="entry name" value="MmgE_PrpD_N"/>
</dbReference>
<dbReference type="RefSeq" id="WP_093537112.1">
    <property type="nucleotide sequence ID" value="NZ_FOXU01000004.1"/>
</dbReference>
<reference evidence="5" key="1">
    <citation type="submission" date="2016-10" db="EMBL/GenBank/DDBJ databases">
        <authorList>
            <person name="Varghese N."/>
            <person name="Submissions S."/>
        </authorList>
    </citation>
    <scope>NUCLEOTIDE SEQUENCE [LARGE SCALE GENOMIC DNA]</scope>
    <source>
        <strain evidence="5">DSM 11706</strain>
    </source>
</reference>
<dbReference type="InterPro" id="IPR042183">
    <property type="entry name" value="MmgE/PrpD_sf_1"/>
</dbReference>
<feature type="domain" description="MmgE/PrpD N-terminal" evidence="2">
    <location>
        <begin position="5"/>
        <end position="248"/>
    </location>
</feature>
<comment type="similarity">
    <text evidence="1">Belongs to the PrpD family.</text>
</comment>
<dbReference type="GO" id="GO:0016829">
    <property type="term" value="F:lyase activity"/>
    <property type="evidence" value="ECO:0007669"/>
    <property type="project" value="InterPro"/>
</dbReference>
<dbReference type="InterPro" id="IPR045337">
    <property type="entry name" value="MmgE_PrpD_C"/>
</dbReference>
<dbReference type="OrthoDB" id="9791416at2"/>
<dbReference type="AlphaFoldDB" id="A0A1I5Z458"/>
<dbReference type="Pfam" id="PF03972">
    <property type="entry name" value="MmgE_PrpD_N"/>
    <property type="match status" value="1"/>
</dbReference>
<evidence type="ECO:0000259" key="3">
    <source>
        <dbReference type="Pfam" id="PF19305"/>
    </source>
</evidence>
<dbReference type="InterPro" id="IPR005656">
    <property type="entry name" value="MmgE_PrpD"/>
</dbReference>
<dbReference type="InterPro" id="IPR036148">
    <property type="entry name" value="MmgE/PrpD_sf"/>
</dbReference>
<protein>
    <submittedName>
        <fullName evidence="4">2-methylcitrate dehydratase PrpD</fullName>
    </submittedName>
</protein>
<proteinExistence type="inferred from homology"/>